<accession>A0AAD6X3H3</accession>
<organism evidence="1 2">
    <name type="scientific">Mycena alexandri</name>
    <dbReference type="NCBI Taxonomy" id="1745969"/>
    <lineage>
        <taxon>Eukaryota</taxon>
        <taxon>Fungi</taxon>
        <taxon>Dikarya</taxon>
        <taxon>Basidiomycota</taxon>
        <taxon>Agaricomycotina</taxon>
        <taxon>Agaricomycetes</taxon>
        <taxon>Agaricomycetidae</taxon>
        <taxon>Agaricales</taxon>
        <taxon>Marasmiineae</taxon>
        <taxon>Mycenaceae</taxon>
        <taxon>Mycena</taxon>
    </lineage>
</organism>
<name>A0AAD6X3H3_9AGAR</name>
<gene>
    <name evidence="1" type="ORF">C8F04DRAFT_1259113</name>
</gene>
<reference evidence="1" key="1">
    <citation type="submission" date="2023-03" db="EMBL/GenBank/DDBJ databases">
        <title>Massive genome expansion in bonnet fungi (Mycena s.s.) driven by repeated elements and novel gene families across ecological guilds.</title>
        <authorList>
            <consortium name="Lawrence Berkeley National Laboratory"/>
            <person name="Harder C.B."/>
            <person name="Miyauchi S."/>
            <person name="Viragh M."/>
            <person name="Kuo A."/>
            <person name="Thoen E."/>
            <person name="Andreopoulos B."/>
            <person name="Lu D."/>
            <person name="Skrede I."/>
            <person name="Drula E."/>
            <person name="Henrissat B."/>
            <person name="Morin E."/>
            <person name="Kohler A."/>
            <person name="Barry K."/>
            <person name="LaButti K."/>
            <person name="Morin E."/>
            <person name="Salamov A."/>
            <person name="Lipzen A."/>
            <person name="Mereny Z."/>
            <person name="Hegedus B."/>
            <person name="Baldrian P."/>
            <person name="Stursova M."/>
            <person name="Weitz H."/>
            <person name="Taylor A."/>
            <person name="Grigoriev I.V."/>
            <person name="Nagy L.G."/>
            <person name="Martin F."/>
            <person name="Kauserud H."/>
        </authorList>
    </citation>
    <scope>NUCLEOTIDE SEQUENCE</scope>
    <source>
        <strain evidence="1">CBHHK200</strain>
    </source>
</reference>
<comment type="caution">
    <text evidence="1">The sequence shown here is derived from an EMBL/GenBank/DDBJ whole genome shotgun (WGS) entry which is preliminary data.</text>
</comment>
<dbReference type="EMBL" id="JARJCM010000051">
    <property type="protein sequence ID" value="KAJ7035302.1"/>
    <property type="molecule type" value="Genomic_DNA"/>
</dbReference>
<protein>
    <submittedName>
        <fullName evidence="1">Uncharacterized protein</fullName>
    </submittedName>
</protein>
<dbReference type="AlphaFoldDB" id="A0AAD6X3H3"/>
<evidence type="ECO:0000313" key="2">
    <source>
        <dbReference type="Proteomes" id="UP001218188"/>
    </source>
</evidence>
<sequence length="115" mass="12874">MSSLDEVRTRIEELSFKLAIELQKQTLTDLERGLSSARRDLNAIFDPMAKSCPSKSHLTSSCSLSTTLLAFVSLLLLPNVYHLWMHIALSTPILWADLRSTDADGASFRKTFDIC</sequence>
<keyword evidence="2" id="KW-1185">Reference proteome</keyword>
<proteinExistence type="predicted"/>
<dbReference type="Proteomes" id="UP001218188">
    <property type="component" value="Unassembled WGS sequence"/>
</dbReference>
<evidence type="ECO:0000313" key="1">
    <source>
        <dbReference type="EMBL" id="KAJ7035302.1"/>
    </source>
</evidence>